<dbReference type="SUPFAM" id="SSF52518">
    <property type="entry name" value="Thiamin diphosphate-binding fold (THDP-binding)"/>
    <property type="match status" value="2"/>
</dbReference>
<dbReference type="InterPro" id="IPR011766">
    <property type="entry name" value="TPP_enzyme_TPP-bd"/>
</dbReference>
<dbReference type="PANTHER" id="PTHR18968">
    <property type="entry name" value="THIAMINE PYROPHOSPHATE ENZYMES"/>
    <property type="match status" value="1"/>
</dbReference>
<gene>
    <name evidence="5" type="ORF">C7419_102873</name>
</gene>
<dbReference type="NCBIfam" id="NF005760">
    <property type="entry name" value="PRK07586.1"/>
    <property type="match status" value="1"/>
</dbReference>
<sequence length="535" mass="55314">METKTVSVNDGVTSGREAAQGSMNGAESLVKTLLACGVDTCFANPGTSEMHFVAALDRIPGMHCVLGLFEGVVTGAADGYARMAGKPAATLLHCGPGLANGLANLHNARRAQTPIVNIIGDQATYHRPFDAPLTADTEGWARPVSVWTRTATSAASVGADAAVAVQAAMGAPGGVASLILPSDVCWDEGGQVAAPLPPLPVPQVSPDAVQNAARVLRSGQSTLIVLAGSALLEGALADAHRIAAATDARLITPMSNARVTRGRGRLAVDRIPYSGDIARTKLAGIRHVVLVGAPPPVTFFAYPGKSPRPYPEDATIHVLARPEQDLGDALARLADELGARKAELPSTAAMTHSPASGAITSEAVAQSLTALLPEQAVVIEESVSFGRAFYPGTAHAAPHDWLQLTGGAIGEGLPLATGAAIAAPGRRVVSLQADGSGMYTLQSLWTMAREKLDVTIVLLANRKYAILLGELAGVGANAGKTALDMLDIGNPDLDWVKLANGMGVEGARATDMDTFNDLFRMANQRKGPFLIELVI</sequence>
<name>A0A316EVH0_9BURK</name>
<dbReference type="EMBL" id="QGGT01000002">
    <property type="protein sequence ID" value="PWK35595.1"/>
    <property type="molecule type" value="Genomic_DNA"/>
</dbReference>
<dbReference type="GO" id="GO:0044281">
    <property type="term" value="P:small molecule metabolic process"/>
    <property type="evidence" value="ECO:0007669"/>
    <property type="project" value="UniProtKB-ARBA"/>
</dbReference>
<feature type="domain" description="Thiamine pyrophosphate enzyme TPP-binding" evidence="3">
    <location>
        <begin position="398"/>
        <end position="532"/>
    </location>
</feature>
<dbReference type="Pfam" id="PF02775">
    <property type="entry name" value="TPP_enzyme_C"/>
    <property type="match status" value="1"/>
</dbReference>
<evidence type="ECO:0000313" key="5">
    <source>
        <dbReference type="EMBL" id="PWK35595.1"/>
    </source>
</evidence>
<evidence type="ECO:0000256" key="1">
    <source>
        <dbReference type="ARBA" id="ARBA00007812"/>
    </source>
</evidence>
<dbReference type="InterPro" id="IPR029035">
    <property type="entry name" value="DHS-like_NAD/FAD-binding_dom"/>
</dbReference>
<organism evidence="5 6">
    <name type="scientific">Cupriavidus plantarum</name>
    <dbReference type="NCBI Taxonomy" id="942865"/>
    <lineage>
        <taxon>Bacteria</taxon>
        <taxon>Pseudomonadati</taxon>
        <taxon>Pseudomonadota</taxon>
        <taxon>Betaproteobacteria</taxon>
        <taxon>Burkholderiales</taxon>
        <taxon>Burkholderiaceae</taxon>
        <taxon>Cupriavidus</taxon>
    </lineage>
</organism>
<dbReference type="Gene3D" id="3.40.50.1220">
    <property type="entry name" value="TPP-binding domain"/>
    <property type="match status" value="1"/>
</dbReference>
<feature type="domain" description="Thiamine pyrophosphate enzyme N-terminal TPP-binding" evidence="4">
    <location>
        <begin position="23"/>
        <end position="128"/>
    </location>
</feature>
<protein>
    <submittedName>
        <fullName evidence="5">Acetolactate synthase-1/2/3 large subunit</fullName>
    </submittedName>
</protein>
<dbReference type="Proteomes" id="UP000245754">
    <property type="component" value="Unassembled WGS sequence"/>
</dbReference>
<evidence type="ECO:0000259" key="4">
    <source>
        <dbReference type="Pfam" id="PF02776"/>
    </source>
</evidence>
<comment type="similarity">
    <text evidence="1">Belongs to the TPP enzyme family.</text>
</comment>
<dbReference type="InterPro" id="IPR045229">
    <property type="entry name" value="TPP_enz"/>
</dbReference>
<dbReference type="AlphaFoldDB" id="A0A316EVH0"/>
<dbReference type="CDD" id="cd02002">
    <property type="entry name" value="TPP_BFDC"/>
    <property type="match status" value="1"/>
</dbReference>
<dbReference type="PANTHER" id="PTHR18968:SF86">
    <property type="entry name" value="ACETOLACTATE SYNTHASE LARGE SUBUNIT ILVX-RELATED"/>
    <property type="match status" value="1"/>
</dbReference>
<evidence type="ECO:0000256" key="2">
    <source>
        <dbReference type="ARBA" id="ARBA00023052"/>
    </source>
</evidence>
<dbReference type="CDD" id="cd07035">
    <property type="entry name" value="TPP_PYR_POX_like"/>
    <property type="match status" value="1"/>
</dbReference>
<dbReference type="Pfam" id="PF02776">
    <property type="entry name" value="TPP_enzyme_N"/>
    <property type="match status" value="1"/>
</dbReference>
<dbReference type="InterPro" id="IPR029061">
    <property type="entry name" value="THDP-binding"/>
</dbReference>
<keyword evidence="2" id="KW-0786">Thiamine pyrophosphate</keyword>
<keyword evidence="6" id="KW-1185">Reference proteome</keyword>
<dbReference type="GO" id="GO:0003984">
    <property type="term" value="F:acetolactate synthase activity"/>
    <property type="evidence" value="ECO:0007669"/>
    <property type="project" value="TreeGrafter"/>
</dbReference>
<reference evidence="5 6" key="1">
    <citation type="submission" date="2018-05" db="EMBL/GenBank/DDBJ databases">
        <title>Genomic Encyclopedia of Type Strains, Phase IV (KMG-V): Genome sequencing to study the core and pangenomes of soil and plant-associated prokaryotes.</title>
        <authorList>
            <person name="Whitman W."/>
        </authorList>
    </citation>
    <scope>NUCLEOTIDE SEQUENCE [LARGE SCALE GENOMIC DNA]</scope>
    <source>
        <strain evidence="5 6">SLV-132</strain>
    </source>
</reference>
<dbReference type="InterPro" id="IPR012001">
    <property type="entry name" value="Thiamin_PyroP_enz_TPP-bd_dom"/>
</dbReference>
<dbReference type="Gene3D" id="3.40.50.970">
    <property type="match status" value="2"/>
</dbReference>
<dbReference type="GO" id="GO:0050660">
    <property type="term" value="F:flavin adenine dinucleotide binding"/>
    <property type="evidence" value="ECO:0007669"/>
    <property type="project" value="TreeGrafter"/>
</dbReference>
<dbReference type="SUPFAM" id="SSF52467">
    <property type="entry name" value="DHS-like NAD/FAD-binding domain"/>
    <property type="match status" value="1"/>
</dbReference>
<evidence type="ECO:0000313" key="6">
    <source>
        <dbReference type="Proteomes" id="UP000245754"/>
    </source>
</evidence>
<dbReference type="GO" id="GO:0030976">
    <property type="term" value="F:thiamine pyrophosphate binding"/>
    <property type="evidence" value="ECO:0007669"/>
    <property type="project" value="InterPro"/>
</dbReference>
<evidence type="ECO:0000259" key="3">
    <source>
        <dbReference type="Pfam" id="PF02775"/>
    </source>
</evidence>
<proteinExistence type="inferred from homology"/>
<accession>A0A316EVH0</accession>
<comment type="caution">
    <text evidence="5">The sequence shown here is derived from an EMBL/GenBank/DDBJ whole genome shotgun (WGS) entry which is preliminary data.</text>
</comment>